<reference evidence="6" key="2">
    <citation type="submission" date="2015-03" db="UniProtKB">
        <authorList>
            <consortium name="EnsemblPlants"/>
        </authorList>
    </citation>
    <scope>IDENTIFICATION</scope>
</reference>
<dbReference type="GO" id="GO:0045892">
    <property type="term" value="P:negative regulation of DNA-templated transcription"/>
    <property type="evidence" value="ECO:0007669"/>
    <property type="project" value="TreeGrafter"/>
</dbReference>
<organism evidence="6">
    <name type="scientific">Oryza barthii</name>
    <dbReference type="NCBI Taxonomy" id="65489"/>
    <lineage>
        <taxon>Eukaryota</taxon>
        <taxon>Viridiplantae</taxon>
        <taxon>Streptophyta</taxon>
        <taxon>Embryophyta</taxon>
        <taxon>Tracheophyta</taxon>
        <taxon>Spermatophyta</taxon>
        <taxon>Magnoliopsida</taxon>
        <taxon>Liliopsida</taxon>
        <taxon>Poales</taxon>
        <taxon>Poaceae</taxon>
        <taxon>BOP clade</taxon>
        <taxon>Oryzoideae</taxon>
        <taxon>Oryzeae</taxon>
        <taxon>Oryzinae</taxon>
        <taxon>Oryza</taxon>
    </lineage>
</organism>
<evidence type="ECO:0000313" key="7">
    <source>
        <dbReference type="Proteomes" id="UP000026960"/>
    </source>
</evidence>
<dbReference type="Gramene" id="OBART01G41790.1">
    <property type="protein sequence ID" value="OBART01G41790.1"/>
    <property type="gene ID" value="OBART01G41790"/>
</dbReference>
<evidence type="ECO:0000256" key="4">
    <source>
        <dbReference type="RuleBase" id="RU369029"/>
    </source>
</evidence>
<feature type="compositionally biased region" description="Basic residues" evidence="5">
    <location>
        <begin position="76"/>
        <end position="86"/>
    </location>
</feature>
<feature type="region of interest" description="Disordered" evidence="5">
    <location>
        <begin position="1"/>
        <end position="105"/>
    </location>
</feature>
<name>A0A0D3EXV8_9ORYZ</name>
<dbReference type="InterPro" id="IPR031307">
    <property type="entry name" value="Ninja_fam"/>
</dbReference>
<accession>A0A0D3EXV8</accession>
<evidence type="ECO:0000256" key="1">
    <source>
        <dbReference type="ARBA" id="ARBA00004123"/>
    </source>
</evidence>
<keyword evidence="3 4" id="KW-0539">Nucleus</keyword>
<evidence type="ECO:0000256" key="3">
    <source>
        <dbReference type="ARBA" id="ARBA00023242"/>
    </source>
</evidence>
<dbReference type="GO" id="GO:0007165">
    <property type="term" value="P:signal transduction"/>
    <property type="evidence" value="ECO:0007669"/>
    <property type="project" value="InterPro"/>
</dbReference>
<dbReference type="HOGENOM" id="CLU_1252390_0_0_1"/>
<evidence type="ECO:0000256" key="2">
    <source>
        <dbReference type="ARBA" id="ARBA00006081"/>
    </source>
</evidence>
<reference evidence="6" key="1">
    <citation type="journal article" date="2009" name="Rice">
        <title>De Novo Next Generation Sequencing of Plant Genomes.</title>
        <authorList>
            <person name="Rounsley S."/>
            <person name="Marri P.R."/>
            <person name="Yu Y."/>
            <person name="He R."/>
            <person name="Sisneros N."/>
            <person name="Goicoechea J.L."/>
            <person name="Lee S.J."/>
            <person name="Angelova A."/>
            <person name="Kudrna D."/>
            <person name="Luo M."/>
            <person name="Affourtit J."/>
            <person name="Desany B."/>
            <person name="Knight J."/>
            <person name="Niazi F."/>
            <person name="Egholm M."/>
            <person name="Wing R.A."/>
        </authorList>
    </citation>
    <scope>NUCLEOTIDE SEQUENCE [LARGE SCALE GENOMIC DNA]</scope>
    <source>
        <strain evidence="6">cv. IRGC 105608</strain>
    </source>
</reference>
<keyword evidence="7" id="KW-1185">Reference proteome</keyword>
<dbReference type="PANTHER" id="PTHR31413:SF31">
    <property type="entry name" value="NINJA-FAMILY PROTEIN AFP3"/>
    <property type="match status" value="1"/>
</dbReference>
<feature type="compositionally biased region" description="Low complexity" evidence="5">
    <location>
        <begin position="1"/>
        <end position="21"/>
    </location>
</feature>
<evidence type="ECO:0000256" key="5">
    <source>
        <dbReference type="SAM" id="MobiDB-lite"/>
    </source>
</evidence>
<dbReference type="GO" id="GO:0005634">
    <property type="term" value="C:nucleus"/>
    <property type="evidence" value="ECO:0007669"/>
    <property type="project" value="UniProtKB-SubCell"/>
</dbReference>
<comment type="function">
    <text evidence="4">Acts as a negative regulator of abscisic acid (ABA) response.</text>
</comment>
<dbReference type="AlphaFoldDB" id="A0A0D3EXV8"/>
<dbReference type="EnsemblPlants" id="OBART01G41790.1">
    <property type="protein sequence ID" value="OBART01G41790.1"/>
    <property type="gene ID" value="OBART01G41790"/>
</dbReference>
<evidence type="ECO:0000313" key="6">
    <source>
        <dbReference type="EnsemblPlants" id="OBART01G41790.1"/>
    </source>
</evidence>
<dbReference type="PaxDb" id="65489-OBART01G41790.1"/>
<comment type="subcellular location">
    <subcellularLocation>
        <location evidence="1 4">Nucleus</location>
    </subcellularLocation>
</comment>
<comment type="similarity">
    <text evidence="2 4">Belongs to the Ninja family.</text>
</comment>
<protein>
    <recommendedName>
        <fullName evidence="4">Ninja-family protein</fullName>
    </recommendedName>
    <alternativeName>
        <fullName evidence="4">ABI-binding protein</fullName>
    </alternativeName>
</protein>
<proteinExistence type="inferred from homology"/>
<dbReference type="PANTHER" id="PTHR31413">
    <property type="entry name" value="AFP HOMOLOG 2"/>
    <property type="match status" value="1"/>
</dbReference>
<dbReference type="Proteomes" id="UP000026960">
    <property type="component" value="Chromosome 1"/>
</dbReference>
<sequence length="220" mass="23393">MAPGAGSSSSARRGRRVAAAEPPRRALRMRASSPMYYTSDDEDLPEIVLTPPAPAPPRTGTRSLRMHASPPDYGRRRTNRPRRVARTRSPPVVQEAEREPPAPQQPAAVVVERVFYMVGSPPDVITATGEGPGGRTVAGFRCRRLTSTRTLVDGEDAAARAAAISGARALVMCSCHGAPFTHAEFLLHAGGTDLGRNVTGYPWLGDEMELTPPGAGGPHL</sequence>